<protein>
    <submittedName>
        <fullName evidence="1">Uncharacterized protein</fullName>
    </submittedName>
</protein>
<feature type="non-terminal residue" evidence="1">
    <location>
        <position position="1"/>
    </location>
</feature>
<sequence>NCDIYLYAHNENNPYTKSHTAITALRVLSKCELYVSNYDNDPDLESVEENFDIQTSQRFEEYDERMKEKQQKCKEQCEKDTLNIILKERIAKSVTHKVENRLS</sequence>
<reference evidence="2" key="2">
    <citation type="submission" date="2006-03" db="EMBL/GenBank/DDBJ databases">
        <title>The genome sequence of the Plasmodium falciparum HB3.</title>
        <authorList>
            <consortium name="The Broad Institute Genome Sequencing Platform"/>
            <person name="Birren B."/>
            <person name="Lander E."/>
            <person name="Galagan J."/>
            <person name="Nusbaum C."/>
            <person name="Devon K."/>
            <person name="Henn M."/>
            <person name="Jaffe D."/>
            <person name="Butler J."/>
            <person name="Alvarez P."/>
            <person name="Gnerre S."/>
            <person name="Grabherr M."/>
            <person name="Kleber M."/>
            <person name="Mauceli E."/>
            <person name="Brockman W."/>
            <person name="MacCallum I.A."/>
            <person name="Rounsley S."/>
            <person name="Young S."/>
            <person name="LaButti K."/>
            <person name="Pushparaj V."/>
            <person name="DeCaprio D."/>
            <person name="Crawford M."/>
            <person name="Koehrsen M."/>
            <person name="Engels R."/>
            <person name="Montgomery P."/>
            <person name="Pearson M."/>
            <person name="Howarth C."/>
            <person name="Larson L."/>
            <person name="Luoma S."/>
            <person name="White J."/>
            <person name="Kodira C."/>
            <person name="Zeng Q."/>
            <person name="Oleary S."/>
            <person name="Yandava C."/>
            <person name="Alvarado L."/>
            <person name="Wirth D."/>
            <person name="Volkman S."/>
            <person name="Hartl D."/>
        </authorList>
    </citation>
    <scope>NUCLEOTIDE SEQUENCE [LARGE SCALE GENOMIC DNA]</scope>
</reference>
<gene>
    <name evidence="1" type="ORF">PFHG_05589</name>
</gene>
<name>A0A0L7KLV7_PLAFX</name>
<dbReference type="Proteomes" id="UP000054289">
    <property type="component" value="Unassembled WGS sequence"/>
</dbReference>
<dbReference type="EMBL" id="GG701303">
    <property type="protein sequence ID" value="KOB64292.1"/>
    <property type="molecule type" value="Genomic_DNA"/>
</dbReference>
<organism evidence="1 2">
    <name type="scientific">Plasmodium falciparum (isolate HB3)</name>
    <dbReference type="NCBI Taxonomy" id="137071"/>
    <lineage>
        <taxon>Eukaryota</taxon>
        <taxon>Sar</taxon>
        <taxon>Alveolata</taxon>
        <taxon>Apicomplexa</taxon>
        <taxon>Aconoidasida</taxon>
        <taxon>Haemosporida</taxon>
        <taxon>Plasmodiidae</taxon>
        <taxon>Plasmodium</taxon>
        <taxon>Plasmodium (Laverania)</taxon>
    </lineage>
</organism>
<dbReference type="KEGG" id="pfh:PFHG_05589"/>
<dbReference type="Pfam" id="PF02009">
    <property type="entry name" value="RIFIN"/>
    <property type="match status" value="1"/>
</dbReference>
<dbReference type="OMA" id="VTHKVEN"/>
<evidence type="ECO:0000313" key="1">
    <source>
        <dbReference type="EMBL" id="KOB64292.1"/>
    </source>
</evidence>
<evidence type="ECO:0000313" key="2">
    <source>
        <dbReference type="Proteomes" id="UP000054289"/>
    </source>
</evidence>
<proteinExistence type="predicted"/>
<accession>A0A0L7KLV7</accession>
<dbReference type="AlphaFoldDB" id="A0A0L7KLV7"/>
<dbReference type="InterPro" id="IPR006373">
    <property type="entry name" value="VSA_Rifin"/>
</dbReference>
<reference evidence="1 2" key="1">
    <citation type="submission" date="2006-03" db="EMBL/GenBank/DDBJ databases">
        <title>Annotation of Plasmodium falciparum HB3.</title>
        <authorList>
            <consortium name="The Broad Institute Genome Sequencing Platform"/>
            <person name="Volkman S.K."/>
            <person name="Neafsey D.E."/>
            <person name="Dash A.P."/>
            <person name="Chitnis C.E."/>
            <person name="Hartl D.L."/>
            <person name="Young S.K."/>
            <person name="Zeng Q."/>
            <person name="Koehrsen M."/>
            <person name="Alvarado L."/>
            <person name="Berlin A."/>
            <person name="Borenstein D."/>
            <person name="Chapman S.B."/>
            <person name="Chen Z."/>
            <person name="Engels R."/>
            <person name="Freedman E."/>
            <person name="Gellesch M."/>
            <person name="Goldberg J."/>
            <person name="Griggs A."/>
            <person name="Gujja S."/>
            <person name="Heilman E.R."/>
            <person name="Heiman D.I."/>
            <person name="Howarth C."/>
            <person name="Jen D."/>
            <person name="Larson L."/>
            <person name="Mehta T."/>
            <person name="Neiman D."/>
            <person name="Park D."/>
            <person name="Pearson M."/>
            <person name="Roberts A."/>
            <person name="Saif S."/>
            <person name="Shea T."/>
            <person name="Shenoy N."/>
            <person name="Sisk P."/>
            <person name="Stolte C."/>
            <person name="Sykes S."/>
            <person name="Walk T."/>
            <person name="White J."/>
            <person name="Yandava C."/>
            <person name="Haas B."/>
            <person name="Henn M.R."/>
            <person name="Nusbaum C."/>
            <person name="Birren B."/>
        </authorList>
    </citation>
    <scope>NUCLEOTIDE SEQUENCE [LARGE SCALE GENOMIC DNA]</scope>
    <source>
        <strain evidence="1">HB3</strain>
    </source>
</reference>